<dbReference type="Gene3D" id="3.40.190.80">
    <property type="match status" value="1"/>
</dbReference>
<comment type="cofactor">
    <cofactor evidence="2 8">
        <name>Mg(2+)</name>
        <dbReference type="ChEBI" id="CHEBI:18420"/>
    </cofactor>
</comment>
<accession>A0ABY8P4I6</accession>
<proteinExistence type="inferred from homology"/>
<evidence type="ECO:0000313" key="9">
    <source>
        <dbReference type="EMBL" id="WGO84403.1"/>
    </source>
</evidence>
<dbReference type="PANTHER" id="PTHR20854:SF4">
    <property type="entry name" value="INOSITOL-1-MONOPHOSPHATASE-RELATED"/>
    <property type="match status" value="1"/>
</dbReference>
<dbReference type="Pfam" id="PF00459">
    <property type="entry name" value="Inositol_P"/>
    <property type="match status" value="1"/>
</dbReference>
<name>A0ABY8P4I6_9GAMM</name>
<evidence type="ECO:0000313" key="10">
    <source>
        <dbReference type="Proteomes" id="UP001231859"/>
    </source>
</evidence>
<evidence type="ECO:0000256" key="2">
    <source>
        <dbReference type="ARBA" id="ARBA00001946"/>
    </source>
</evidence>
<dbReference type="InterPro" id="IPR022337">
    <property type="entry name" value="Inositol_monophosphatase_SuhB"/>
</dbReference>
<dbReference type="SUPFAM" id="SSF56655">
    <property type="entry name" value="Carbohydrate phosphatase"/>
    <property type="match status" value="1"/>
</dbReference>
<evidence type="ECO:0000256" key="5">
    <source>
        <dbReference type="ARBA" id="ARBA00022801"/>
    </source>
</evidence>
<comment type="catalytic activity">
    <reaction evidence="1 8">
        <text>a myo-inositol phosphate + H2O = myo-inositol + phosphate</text>
        <dbReference type="Rhea" id="RHEA:24056"/>
        <dbReference type="ChEBI" id="CHEBI:15377"/>
        <dbReference type="ChEBI" id="CHEBI:17268"/>
        <dbReference type="ChEBI" id="CHEBI:43474"/>
        <dbReference type="ChEBI" id="CHEBI:84139"/>
        <dbReference type="EC" id="3.1.3.25"/>
    </reaction>
</comment>
<dbReference type="RefSeq" id="WP_280939430.1">
    <property type="nucleotide sequence ID" value="NZ_CP123759.1"/>
</dbReference>
<reference evidence="9 10" key="1">
    <citation type="submission" date="2023-04" db="EMBL/GenBank/DDBJ databases">
        <title>Genome dynamics across the evolutionary transition to endosymbiosis.</title>
        <authorList>
            <person name="Siozios S."/>
            <person name="Nadal-Jimenez P."/>
            <person name="Azagi T."/>
            <person name="Sprong H."/>
            <person name="Frost C.L."/>
            <person name="Parratt S.R."/>
            <person name="Taylor G."/>
            <person name="Brettell L."/>
            <person name="Lew K.C."/>
            <person name="Croft L."/>
            <person name="King K.C."/>
            <person name="Brockhurst M.A."/>
            <person name="Hypsa V."/>
            <person name="Novakova E."/>
            <person name="Darby A.C."/>
            <person name="Hurst G.D.D."/>
        </authorList>
    </citation>
    <scope>NUCLEOTIDE SEQUENCE [LARGE SCALE GENOMIC DNA]</scope>
    <source>
        <strain evidence="10">aApi_AU</strain>
    </source>
</reference>
<protein>
    <recommendedName>
        <fullName evidence="8">Inositol-1-monophosphatase</fullName>
        <ecNumber evidence="8">3.1.3.25</ecNumber>
    </recommendedName>
</protein>
<keyword evidence="6" id="KW-0804">Transcription</keyword>
<dbReference type="PRINTS" id="PR01959">
    <property type="entry name" value="SBIMPHPHTASE"/>
</dbReference>
<dbReference type="PROSITE" id="PS00629">
    <property type="entry name" value="IMP_1"/>
    <property type="match status" value="1"/>
</dbReference>
<dbReference type="PRINTS" id="PR00377">
    <property type="entry name" value="IMPHPHTASES"/>
</dbReference>
<comment type="similarity">
    <text evidence="3 8">Belongs to the inositol monophosphatase superfamily.</text>
</comment>
<dbReference type="NCBIfam" id="NF008027">
    <property type="entry name" value="PRK10757.1"/>
    <property type="match status" value="1"/>
</dbReference>
<dbReference type="InterPro" id="IPR020583">
    <property type="entry name" value="Inositol_monoP_metal-BS"/>
</dbReference>
<evidence type="ECO:0000256" key="8">
    <source>
        <dbReference type="RuleBase" id="RU364068"/>
    </source>
</evidence>
<keyword evidence="6" id="KW-0889">Transcription antitermination</keyword>
<keyword evidence="6" id="KW-0805">Transcription regulation</keyword>
<evidence type="ECO:0000256" key="4">
    <source>
        <dbReference type="ARBA" id="ARBA00022723"/>
    </source>
</evidence>
<evidence type="ECO:0000256" key="7">
    <source>
        <dbReference type="ARBA" id="ARBA00022842"/>
    </source>
</evidence>
<dbReference type="CDD" id="cd01639">
    <property type="entry name" value="IMPase"/>
    <property type="match status" value="1"/>
</dbReference>
<keyword evidence="4 8" id="KW-0479">Metal-binding</keyword>
<organism evidence="9 10">
    <name type="scientific">Arsenophonus apicola</name>
    <dbReference type="NCBI Taxonomy" id="2879119"/>
    <lineage>
        <taxon>Bacteria</taxon>
        <taxon>Pseudomonadati</taxon>
        <taxon>Pseudomonadota</taxon>
        <taxon>Gammaproteobacteria</taxon>
        <taxon>Enterobacterales</taxon>
        <taxon>Morganellaceae</taxon>
        <taxon>Arsenophonus</taxon>
    </lineage>
</organism>
<dbReference type="PANTHER" id="PTHR20854">
    <property type="entry name" value="INOSITOL MONOPHOSPHATASE"/>
    <property type="match status" value="1"/>
</dbReference>
<keyword evidence="7 8" id="KW-0460">Magnesium</keyword>
<keyword evidence="5 8" id="KW-0378">Hydrolase</keyword>
<dbReference type="EC" id="3.1.3.25" evidence="8"/>
<dbReference type="InterPro" id="IPR033942">
    <property type="entry name" value="IMPase"/>
</dbReference>
<evidence type="ECO:0000256" key="6">
    <source>
        <dbReference type="ARBA" id="ARBA00022814"/>
    </source>
</evidence>
<dbReference type="EMBL" id="CP123759">
    <property type="protein sequence ID" value="WGO84403.1"/>
    <property type="molecule type" value="Genomic_DNA"/>
</dbReference>
<dbReference type="Gene3D" id="3.30.540.10">
    <property type="entry name" value="Fructose-1,6-Bisphosphatase, subunit A, domain 1"/>
    <property type="match status" value="1"/>
</dbReference>
<gene>
    <name evidence="9" type="primary">suhB</name>
    <name evidence="9" type="ORF">QG404_05810</name>
</gene>
<dbReference type="InterPro" id="IPR000760">
    <property type="entry name" value="Inositol_monophosphatase-like"/>
</dbReference>
<evidence type="ECO:0000256" key="1">
    <source>
        <dbReference type="ARBA" id="ARBA00001033"/>
    </source>
</evidence>
<keyword evidence="10" id="KW-1185">Reference proteome</keyword>
<evidence type="ECO:0000256" key="3">
    <source>
        <dbReference type="ARBA" id="ARBA00009759"/>
    </source>
</evidence>
<dbReference type="GO" id="GO:0052834">
    <property type="term" value="F:inositol monophosphate phosphatase activity"/>
    <property type="evidence" value="ECO:0007669"/>
    <property type="project" value="UniProtKB-EC"/>
</dbReference>
<sequence length="267" mass="29486">MHPMLTIAIRAARQAGNFIAKSYEKPDSIEIMAKGQNDFVTNIDKKAEQIIIEIIQKSYPTHTIITEESGQIVGEKDDIQWVIDPLDGTTNFTKRLPHFSVSIAVRINGRTEVAAIYNPMLNELFTAVRGQGAQLNSRRIRVNNTKELEGAIIATGFPFKAQQHSTTYINIITKLFKKSADFRQTGSAALNLAYVAAGRIDTSFGIGLKPWNFMAGELLVREAGGLVTDFVGGLNYITSGNLLVGNPHIVKKMLQKILRELSDPLKS</sequence>
<dbReference type="Proteomes" id="UP001231859">
    <property type="component" value="Chromosome"/>
</dbReference>